<evidence type="ECO:0000313" key="8">
    <source>
        <dbReference type="Proteomes" id="UP000295110"/>
    </source>
</evidence>
<dbReference type="InterPro" id="IPR036388">
    <property type="entry name" value="WH-like_DNA-bd_sf"/>
</dbReference>
<dbReference type="InterPro" id="IPR013324">
    <property type="entry name" value="RNA_pol_sigma_r3/r4-like"/>
</dbReference>
<dbReference type="Proteomes" id="UP000295110">
    <property type="component" value="Unassembled WGS sequence"/>
</dbReference>
<reference evidence="7 8" key="1">
    <citation type="submission" date="2019-03" db="EMBL/GenBank/DDBJ databases">
        <title>Genomic Encyclopedia of Type Strains, Phase IV (KMG-IV): sequencing the most valuable type-strain genomes for metagenomic binning, comparative biology and taxonomic classification.</title>
        <authorList>
            <person name="Goeker M."/>
        </authorList>
    </citation>
    <scope>NUCLEOTIDE SEQUENCE [LARGE SCALE GENOMIC DNA]</scope>
    <source>
        <strain evidence="7 8">DSM 654</strain>
    </source>
</reference>
<dbReference type="InterPro" id="IPR014284">
    <property type="entry name" value="RNA_pol_sigma-70_dom"/>
</dbReference>
<comment type="similarity">
    <text evidence="1">Belongs to the sigma-70 factor family. ECF subfamily.</text>
</comment>
<comment type="caution">
    <text evidence="7">The sequence shown here is derived from an EMBL/GenBank/DDBJ whole genome shotgun (WGS) entry which is preliminary data.</text>
</comment>
<dbReference type="Pfam" id="PF04542">
    <property type="entry name" value="Sigma70_r2"/>
    <property type="match status" value="1"/>
</dbReference>
<dbReference type="PANTHER" id="PTHR43133:SF63">
    <property type="entry name" value="RNA POLYMERASE SIGMA FACTOR FECI-RELATED"/>
    <property type="match status" value="1"/>
</dbReference>
<keyword evidence="3" id="KW-0731">Sigma factor</keyword>
<evidence type="ECO:0000256" key="2">
    <source>
        <dbReference type="ARBA" id="ARBA00023015"/>
    </source>
</evidence>
<dbReference type="GO" id="GO:0016987">
    <property type="term" value="F:sigma factor activity"/>
    <property type="evidence" value="ECO:0007669"/>
    <property type="project" value="UniProtKB-KW"/>
</dbReference>
<dbReference type="InterPro" id="IPR013249">
    <property type="entry name" value="RNA_pol_sigma70_r4_t2"/>
</dbReference>
<feature type="domain" description="RNA polymerase sigma factor 70 region 4 type 2" evidence="6">
    <location>
        <begin position="102"/>
        <end position="151"/>
    </location>
</feature>
<accession>A0A4R3U928</accession>
<dbReference type="SUPFAM" id="SSF88946">
    <property type="entry name" value="Sigma2 domain of RNA polymerase sigma factors"/>
    <property type="match status" value="1"/>
</dbReference>
<dbReference type="InterPro" id="IPR013325">
    <property type="entry name" value="RNA_pol_sigma_r2"/>
</dbReference>
<evidence type="ECO:0000259" key="5">
    <source>
        <dbReference type="Pfam" id="PF04542"/>
    </source>
</evidence>
<dbReference type="PANTHER" id="PTHR43133">
    <property type="entry name" value="RNA POLYMERASE ECF-TYPE SIGMA FACTO"/>
    <property type="match status" value="1"/>
</dbReference>
<gene>
    <name evidence="7" type="ORF">EV671_10605</name>
</gene>
<evidence type="ECO:0000256" key="1">
    <source>
        <dbReference type="ARBA" id="ARBA00010641"/>
    </source>
</evidence>
<dbReference type="NCBIfam" id="TIGR02937">
    <property type="entry name" value="sigma70-ECF"/>
    <property type="match status" value="1"/>
</dbReference>
<dbReference type="InterPro" id="IPR007627">
    <property type="entry name" value="RNA_pol_sigma70_r2"/>
</dbReference>
<evidence type="ECO:0000313" key="7">
    <source>
        <dbReference type="EMBL" id="TCU83055.1"/>
    </source>
</evidence>
<dbReference type="InterPro" id="IPR039425">
    <property type="entry name" value="RNA_pol_sigma-70-like"/>
</dbReference>
<dbReference type="GO" id="GO:0006352">
    <property type="term" value="P:DNA-templated transcription initiation"/>
    <property type="evidence" value="ECO:0007669"/>
    <property type="project" value="InterPro"/>
</dbReference>
<dbReference type="Gene3D" id="1.10.10.10">
    <property type="entry name" value="Winged helix-like DNA-binding domain superfamily/Winged helix DNA-binding domain"/>
    <property type="match status" value="1"/>
</dbReference>
<dbReference type="Pfam" id="PF08281">
    <property type="entry name" value="Sigma70_r4_2"/>
    <property type="match status" value="1"/>
</dbReference>
<dbReference type="AlphaFoldDB" id="A0A4R3U928"/>
<protein>
    <submittedName>
        <fullName evidence="7">RNA polymerase sigma-70 factor (ECF subfamily)</fullName>
    </submittedName>
</protein>
<dbReference type="RefSeq" id="WP_165917724.1">
    <property type="nucleotide sequence ID" value="NZ_CBCSGL010000087.1"/>
</dbReference>
<organism evidence="7 8">
    <name type="scientific">Roseateles saccharophilus</name>
    <name type="common">Pseudomonas saccharophila</name>
    <dbReference type="NCBI Taxonomy" id="304"/>
    <lineage>
        <taxon>Bacteria</taxon>
        <taxon>Pseudomonadati</taxon>
        <taxon>Pseudomonadota</taxon>
        <taxon>Betaproteobacteria</taxon>
        <taxon>Burkholderiales</taxon>
        <taxon>Sphaerotilaceae</taxon>
        <taxon>Roseateles</taxon>
    </lineage>
</organism>
<dbReference type="EMBL" id="SMBU01000060">
    <property type="protein sequence ID" value="TCU83055.1"/>
    <property type="molecule type" value="Genomic_DNA"/>
</dbReference>
<feature type="domain" description="RNA polymerase sigma-70 region 2" evidence="5">
    <location>
        <begin position="14"/>
        <end position="69"/>
    </location>
</feature>
<evidence type="ECO:0000256" key="4">
    <source>
        <dbReference type="ARBA" id="ARBA00023163"/>
    </source>
</evidence>
<evidence type="ECO:0000259" key="6">
    <source>
        <dbReference type="Pfam" id="PF08281"/>
    </source>
</evidence>
<sequence>MSTNWRKLFSDTKAALLRRGRTEDDADDLVQTAYLRVADQTQNNHIENLDGYFMRTALNLSIDAHRTARARGEAALPDDQLLLVEDPGPGLDDVLLGRECIERMDVCLGRLSERTRQMFMEYRVEGMTLEEIARKHELNISTVHHHLSKAMFQVAGGMNGWWP</sequence>
<keyword evidence="2" id="KW-0805">Transcription regulation</keyword>
<dbReference type="Gene3D" id="1.10.1740.10">
    <property type="match status" value="1"/>
</dbReference>
<proteinExistence type="inferred from homology"/>
<keyword evidence="8" id="KW-1185">Reference proteome</keyword>
<dbReference type="SUPFAM" id="SSF88659">
    <property type="entry name" value="Sigma3 and sigma4 domains of RNA polymerase sigma factors"/>
    <property type="match status" value="1"/>
</dbReference>
<name>A0A4R3U928_ROSSA</name>
<dbReference type="GO" id="GO:0003677">
    <property type="term" value="F:DNA binding"/>
    <property type="evidence" value="ECO:0007669"/>
    <property type="project" value="InterPro"/>
</dbReference>
<keyword evidence="4" id="KW-0804">Transcription</keyword>
<evidence type="ECO:0000256" key="3">
    <source>
        <dbReference type="ARBA" id="ARBA00023082"/>
    </source>
</evidence>